<accession>A0ABR3Q691</accession>
<evidence type="ECO:0000313" key="4">
    <source>
        <dbReference type="Proteomes" id="UP001565368"/>
    </source>
</evidence>
<reference evidence="3 4" key="1">
    <citation type="submission" date="2023-08" db="EMBL/GenBank/DDBJ databases">
        <title>Annotated Genome Sequence of Vanrija albida AlHP1.</title>
        <authorList>
            <person name="Herzog R."/>
        </authorList>
    </citation>
    <scope>NUCLEOTIDE SEQUENCE [LARGE SCALE GENOMIC DNA]</scope>
    <source>
        <strain evidence="3 4">AlHP1</strain>
    </source>
</reference>
<evidence type="ECO:0000256" key="1">
    <source>
        <dbReference type="SAM" id="SignalP"/>
    </source>
</evidence>
<dbReference type="RefSeq" id="XP_069210209.1">
    <property type="nucleotide sequence ID" value="XM_069352791.1"/>
</dbReference>
<dbReference type="SMART" id="SM00458">
    <property type="entry name" value="RICIN"/>
    <property type="match status" value="1"/>
</dbReference>
<organism evidence="3 4">
    <name type="scientific">Vanrija albida</name>
    <dbReference type="NCBI Taxonomy" id="181172"/>
    <lineage>
        <taxon>Eukaryota</taxon>
        <taxon>Fungi</taxon>
        <taxon>Dikarya</taxon>
        <taxon>Basidiomycota</taxon>
        <taxon>Agaricomycotina</taxon>
        <taxon>Tremellomycetes</taxon>
        <taxon>Trichosporonales</taxon>
        <taxon>Trichosporonaceae</taxon>
        <taxon>Vanrija</taxon>
    </lineage>
</organism>
<sequence>MFSIATALLALLASTALAAPVEFVPVEERAGAPAHFKIYAGNNPYSPRPITYVVDVKDGNYANGTPLQIWQSYPGNPNQLFDFGQTPSIRPVSNTNLCLDAGSNPTSGSRVHLWQCYDGLPQQQWEAVARDRFSKYLKLVGQELCLDVTDGNFNSGTELQVWACGQYNINQQFQAGGP</sequence>
<dbReference type="SUPFAM" id="SSF50370">
    <property type="entry name" value="Ricin B-like lectins"/>
    <property type="match status" value="1"/>
</dbReference>
<proteinExistence type="predicted"/>
<dbReference type="Gene3D" id="2.80.10.50">
    <property type="match status" value="1"/>
</dbReference>
<dbReference type="Proteomes" id="UP001565368">
    <property type="component" value="Unassembled WGS sequence"/>
</dbReference>
<dbReference type="InterPro" id="IPR000772">
    <property type="entry name" value="Ricin_B_lectin"/>
</dbReference>
<feature type="chain" id="PRO_5045673784" description="Ricin B lectin domain-containing protein" evidence="1">
    <location>
        <begin position="19"/>
        <end position="178"/>
    </location>
</feature>
<dbReference type="GeneID" id="95985314"/>
<feature type="signal peptide" evidence="1">
    <location>
        <begin position="1"/>
        <end position="18"/>
    </location>
</feature>
<keyword evidence="1" id="KW-0732">Signal</keyword>
<comment type="caution">
    <text evidence="3">The sequence shown here is derived from an EMBL/GenBank/DDBJ whole genome shotgun (WGS) entry which is preliminary data.</text>
</comment>
<gene>
    <name evidence="3" type="ORF">Q8F55_004271</name>
</gene>
<evidence type="ECO:0000313" key="3">
    <source>
        <dbReference type="EMBL" id="KAL1410265.1"/>
    </source>
</evidence>
<protein>
    <recommendedName>
        <fullName evidence="2">Ricin B lectin domain-containing protein</fullName>
    </recommendedName>
</protein>
<keyword evidence="4" id="KW-1185">Reference proteome</keyword>
<evidence type="ECO:0000259" key="2">
    <source>
        <dbReference type="SMART" id="SM00458"/>
    </source>
</evidence>
<feature type="domain" description="Ricin B lectin" evidence="2">
    <location>
        <begin position="43"/>
        <end position="176"/>
    </location>
</feature>
<dbReference type="Pfam" id="PF00652">
    <property type="entry name" value="Ricin_B_lectin"/>
    <property type="match status" value="1"/>
</dbReference>
<dbReference type="InterPro" id="IPR035992">
    <property type="entry name" value="Ricin_B-like_lectins"/>
</dbReference>
<dbReference type="EMBL" id="JBBXJM010000003">
    <property type="protein sequence ID" value="KAL1410265.1"/>
    <property type="molecule type" value="Genomic_DNA"/>
</dbReference>
<dbReference type="CDD" id="cd00161">
    <property type="entry name" value="beta-trefoil_Ricin-like"/>
    <property type="match status" value="1"/>
</dbReference>
<name>A0ABR3Q691_9TREE</name>
<dbReference type="PROSITE" id="PS50231">
    <property type="entry name" value="RICIN_B_LECTIN"/>
    <property type="match status" value="1"/>
</dbReference>